<comment type="caution">
    <text evidence="2">The sequence shown here is derived from an EMBL/GenBank/DDBJ whole genome shotgun (WGS) entry which is preliminary data.</text>
</comment>
<dbReference type="PANTHER" id="PTHR33116:SF75">
    <property type="entry name" value="RIBONUCLEASE H PROTEIN"/>
    <property type="match status" value="1"/>
</dbReference>
<reference evidence="2" key="1">
    <citation type="journal article" date="2023" name="Plant J.">
        <title>Genome sequences and population genomics provide insights into the demographic history, inbreeding, and mutation load of two 'living fossil' tree species of Dipteronia.</title>
        <authorList>
            <person name="Feng Y."/>
            <person name="Comes H.P."/>
            <person name="Chen J."/>
            <person name="Zhu S."/>
            <person name="Lu R."/>
            <person name="Zhang X."/>
            <person name="Li P."/>
            <person name="Qiu J."/>
            <person name="Olsen K.M."/>
            <person name="Qiu Y."/>
        </authorList>
    </citation>
    <scope>NUCLEOTIDE SEQUENCE</scope>
    <source>
        <strain evidence="2">KIB01</strain>
    </source>
</reference>
<evidence type="ECO:0000313" key="3">
    <source>
        <dbReference type="Proteomes" id="UP001280121"/>
    </source>
</evidence>
<evidence type="ECO:0000259" key="1">
    <source>
        <dbReference type="PROSITE" id="PS50878"/>
    </source>
</evidence>
<proteinExistence type="predicted"/>
<accession>A0AAD9XPS9</accession>
<dbReference type="Proteomes" id="UP001280121">
    <property type="component" value="Unassembled WGS sequence"/>
</dbReference>
<keyword evidence="3" id="KW-1185">Reference proteome</keyword>
<sequence length="331" mass="38432">MRCMFLIYRFADDTILFLEPKVKHLINSKRILWCFEMVLSLKINFHKSCVVRVGKKRLREDDWETVFKCKEAKPPISYLGMLLGVRPNSKYFWNPVLAHIQKLLTHQKKMFLSKWGRLVLIKLVLSSIPTGGKDGGYGLLEKWVWRYDREDKPLWKRVISSKYGVKVDNLIWKWEARVTASHFVKVVNGLFVEGFISAKILDRHFCVVVGCRNKSAPLKDVLKISTRAVFQSSTRFRVAWWFKNHYRGSKEPNTVMVENLEFCCLEDQLLKIRKSKKWIPHSNEALKFNVDGSVLVELGRARIRGVLHDSKGVVLCSFSTIVGNVDASRLS</sequence>
<protein>
    <recommendedName>
        <fullName evidence="1">Reverse transcriptase domain-containing protein</fullName>
    </recommendedName>
</protein>
<name>A0AAD9XPS9_9ROSI</name>
<dbReference type="InterPro" id="IPR000477">
    <property type="entry name" value="RT_dom"/>
</dbReference>
<evidence type="ECO:0000313" key="2">
    <source>
        <dbReference type="EMBL" id="KAK2663524.1"/>
    </source>
</evidence>
<feature type="domain" description="Reverse transcriptase" evidence="1">
    <location>
        <begin position="1"/>
        <end position="83"/>
    </location>
</feature>
<dbReference type="EMBL" id="JANJYI010000001">
    <property type="protein sequence ID" value="KAK2663524.1"/>
    <property type="molecule type" value="Genomic_DNA"/>
</dbReference>
<dbReference type="PANTHER" id="PTHR33116">
    <property type="entry name" value="REVERSE TRANSCRIPTASE ZINC-BINDING DOMAIN-CONTAINING PROTEIN-RELATED-RELATED"/>
    <property type="match status" value="1"/>
</dbReference>
<organism evidence="2 3">
    <name type="scientific">Dipteronia dyeriana</name>
    <dbReference type="NCBI Taxonomy" id="168575"/>
    <lineage>
        <taxon>Eukaryota</taxon>
        <taxon>Viridiplantae</taxon>
        <taxon>Streptophyta</taxon>
        <taxon>Embryophyta</taxon>
        <taxon>Tracheophyta</taxon>
        <taxon>Spermatophyta</taxon>
        <taxon>Magnoliopsida</taxon>
        <taxon>eudicotyledons</taxon>
        <taxon>Gunneridae</taxon>
        <taxon>Pentapetalae</taxon>
        <taxon>rosids</taxon>
        <taxon>malvids</taxon>
        <taxon>Sapindales</taxon>
        <taxon>Sapindaceae</taxon>
        <taxon>Hippocastanoideae</taxon>
        <taxon>Acereae</taxon>
        <taxon>Dipteronia</taxon>
    </lineage>
</organism>
<dbReference type="PROSITE" id="PS50878">
    <property type="entry name" value="RT_POL"/>
    <property type="match status" value="1"/>
</dbReference>
<dbReference type="AlphaFoldDB" id="A0AAD9XPS9"/>
<gene>
    <name evidence="2" type="ORF">Ddye_002098</name>
</gene>